<evidence type="ECO:0000313" key="3">
    <source>
        <dbReference type="Proteomes" id="UP001236652"/>
    </source>
</evidence>
<evidence type="ECO:0008006" key="4">
    <source>
        <dbReference type="Google" id="ProtNLM"/>
    </source>
</evidence>
<feature type="transmembrane region" description="Helical" evidence="1">
    <location>
        <begin position="65"/>
        <end position="86"/>
    </location>
</feature>
<reference evidence="2 3" key="1">
    <citation type="submission" date="2023-05" db="EMBL/GenBank/DDBJ databases">
        <title>Comparative genomics reveals the evidence of polycyclic aromatic hydrocarbons degradation in moderately halophilic genus Pontibacillus.</title>
        <authorList>
            <person name="Yang H."/>
            <person name="Qian Z."/>
        </authorList>
    </citation>
    <scope>NUCLEOTIDE SEQUENCE [LARGE SCALE GENOMIC DNA]</scope>
    <source>
        <strain evidence="3">HN14</strain>
    </source>
</reference>
<feature type="transmembrane region" description="Helical" evidence="1">
    <location>
        <begin position="155"/>
        <end position="184"/>
    </location>
</feature>
<dbReference type="PANTHER" id="PTHR37305">
    <property type="entry name" value="INTEGRAL MEMBRANE PROTEIN-RELATED"/>
    <property type="match status" value="1"/>
</dbReference>
<feature type="transmembrane region" description="Helical" evidence="1">
    <location>
        <begin position="21"/>
        <end position="39"/>
    </location>
</feature>
<keyword evidence="1" id="KW-1133">Transmembrane helix</keyword>
<keyword evidence="3" id="KW-1185">Reference proteome</keyword>
<protein>
    <recommendedName>
        <fullName evidence="4">ABC transporter permease</fullName>
    </recommendedName>
</protein>
<feature type="transmembrane region" description="Helical" evidence="1">
    <location>
        <begin position="191"/>
        <end position="210"/>
    </location>
</feature>
<accession>A0ABY8USP5</accession>
<dbReference type="PANTHER" id="PTHR37305:SF1">
    <property type="entry name" value="MEMBRANE PROTEIN"/>
    <property type="match status" value="1"/>
</dbReference>
<keyword evidence="1" id="KW-0812">Transmembrane</keyword>
<organism evidence="2 3">
    <name type="scientific">Pontibacillus chungwhensis</name>
    <dbReference type="NCBI Taxonomy" id="265426"/>
    <lineage>
        <taxon>Bacteria</taxon>
        <taxon>Bacillati</taxon>
        <taxon>Bacillota</taxon>
        <taxon>Bacilli</taxon>
        <taxon>Bacillales</taxon>
        <taxon>Bacillaceae</taxon>
        <taxon>Pontibacillus</taxon>
    </lineage>
</organism>
<sequence>MKELIQSEWERLLARRVVRNLVIMMGLITFITIYFLTMYDNGQFTSSQNTKLNAVNFPWFVLREVSFYITLLLMPIVTMISVNSEVKTNVYNMVLSRPFKRLSFLMAKWFSLLKLGGILTVGILSISIVAGFLLYDMPSRVFLFQQSEPTTILGGYLYTLQFYGVFYIILIAAILISSCVALWVNNPMLAFLIYILLCGAPVYFTDAFLFMLLPTQSIFISLAESGISSIYGFLAILIIGFGMGTLVRWERYDFK</sequence>
<feature type="transmembrane region" description="Helical" evidence="1">
    <location>
        <begin position="230"/>
        <end position="249"/>
    </location>
</feature>
<keyword evidence="1" id="KW-0472">Membrane</keyword>
<gene>
    <name evidence="2" type="ORF">QNI29_13160</name>
</gene>
<proteinExistence type="predicted"/>
<evidence type="ECO:0000313" key="2">
    <source>
        <dbReference type="EMBL" id="WIF96696.1"/>
    </source>
</evidence>
<evidence type="ECO:0000256" key="1">
    <source>
        <dbReference type="SAM" id="Phobius"/>
    </source>
</evidence>
<name>A0ABY8USP5_9BACI</name>
<dbReference type="RefSeq" id="WP_231416962.1">
    <property type="nucleotide sequence ID" value="NZ_CP126446.1"/>
</dbReference>
<dbReference type="EMBL" id="CP126446">
    <property type="protein sequence ID" value="WIF96696.1"/>
    <property type="molecule type" value="Genomic_DNA"/>
</dbReference>
<dbReference type="Proteomes" id="UP001236652">
    <property type="component" value="Chromosome"/>
</dbReference>
<feature type="transmembrane region" description="Helical" evidence="1">
    <location>
        <begin position="107"/>
        <end position="135"/>
    </location>
</feature>